<accession>A0A178UDD6</accession>
<protein>
    <recommendedName>
        <fullName evidence="2">BSD domain-containing protein</fullName>
    </recommendedName>
</protein>
<dbReference type="Pfam" id="PF03909">
    <property type="entry name" value="BSD"/>
    <property type="match status" value="1"/>
</dbReference>
<comment type="caution">
    <text evidence="3">The sequence shown here is derived from an EMBL/GenBank/DDBJ whole genome shotgun (WGS) entry which is preliminary data.</text>
</comment>
<dbReference type="AlphaFoldDB" id="A0A178UDD6"/>
<feature type="compositionally biased region" description="Acidic residues" evidence="1">
    <location>
        <begin position="338"/>
        <end position="355"/>
    </location>
</feature>
<proteinExistence type="predicted"/>
<dbReference type="SUPFAM" id="SSF140383">
    <property type="entry name" value="BSD domain-like"/>
    <property type="match status" value="1"/>
</dbReference>
<organism evidence="3 4">
    <name type="scientific">Arabidopsis thaliana</name>
    <name type="common">Mouse-ear cress</name>
    <dbReference type="NCBI Taxonomy" id="3702"/>
    <lineage>
        <taxon>Eukaryota</taxon>
        <taxon>Viridiplantae</taxon>
        <taxon>Streptophyta</taxon>
        <taxon>Embryophyta</taxon>
        <taxon>Tracheophyta</taxon>
        <taxon>Spermatophyta</taxon>
        <taxon>Magnoliopsida</taxon>
        <taxon>eudicotyledons</taxon>
        <taxon>Gunneridae</taxon>
        <taxon>Pentapetalae</taxon>
        <taxon>rosids</taxon>
        <taxon>malvids</taxon>
        <taxon>Brassicales</taxon>
        <taxon>Brassicaceae</taxon>
        <taxon>Camelineae</taxon>
        <taxon>Arabidopsis</taxon>
    </lineage>
</organism>
<dbReference type="Proteomes" id="UP000078284">
    <property type="component" value="Chromosome 5"/>
</dbReference>
<gene>
    <name evidence="3" type="ordered locus">AXX17_At5g65800</name>
</gene>
<dbReference type="SMART" id="SM00751">
    <property type="entry name" value="BSD"/>
    <property type="match status" value="1"/>
</dbReference>
<evidence type="ECO:0000259" key="2">
    <source>
        <dbReference type="PROSITE" id="PS50858"/>
    </source>
</evidence>
<reference evidence="4" key="1">
    <citation type="journal article" date="2016" name="Proc. Natl. Acad. Sci. U.S.A.">
        <title>Chromosome-level assembly of Arabidopsis thaliana Ler reveals the extent of translocation and inversion polymorphisms.</title>
        <authorList>
            <person name="Zapata L."/>
            <person name="Ding J."/>
            <person name="Willing E.M."/>
            <person name="Hartwig B."/>
            <person name="Bezdan D."/>
            <person name="Jiao W.B."/>
            <person name="Patel V."/>
            <person name="Velikkakam James G."/>
            <person name="Koornneef M."/>
            <person name="Ossowski S."/>
            <person name="Schneeberger K."/>
        </authorList>
    </citation>
    <scope>NUCLEOTIDE SEQUENCE [LARGE SCALE GENOMIC DNA]</scope>
    <source>
        <strain evidence="4">cv. Landsberg erecta</strain>
    </source>
</reference>
<dbReference type="PANTHER" id="PTHR31923:SF4">
    <property type="entry name" value="BSD DOMAIN-CONTAINING PROTEIN"/>
    <property type="match status" value="1"/>
</dbReference>
<feature type="region of interest" description="Disordered" evidence="1">
    <location>
        <begin position="326"/>
        <end position="416"/>
    </location>
</feature>
<dbReference type="EMBL" id="LUHQ01000005">
    <property type="protein sequence ID" value="OAO91896.1"/>
    <property type="molecule type" value="Genomic_DNA"/>
</dbReference>
<feature type="domain" description="BSD" evidence="2">
    <location>
        <begin position="176"/>
        <end position="228"/>
    </location>
</feature>
<dbReference type="PANTHER" id="PTHR31923">
    <property type="entry name" value="BSD DOMAIN-CONTAINING PROTEIN"/>
    <property type="match status" value="1"/>
</dbReference>
<dbReference type="Gene3D" id="1.10.3970.10">
    <property type="entry name" value="BSD domain"/>
    <property type="match status" value="1"/>
</dbReference>
<dbReference type="InterPro" id="IPR035925">
    <property type="entry name" value="BSD_dom_sf"/>
</dbReference>
<feature type="compositionally biased region" description="Basic and acidic residues" evidence="1">
    <location>
        <begin position="74"/>
        <end position="83"/>
    </location>
</feature>
<dbReference type="PROSITE" id="PS50858">
    <property type="entry name" value="BSD"/>
    <property type="match status" value="1"/>
</dbReference>
<feature type="compositionally biased region" description="Acidic residues" evidence="1">
    <location>
        <begin position="373"/>
        <end position="390"/>
    </location>
</feature>
<feature type="compositionally biased region" description="Polar residues" evidence="1">
    <location>
        <begin position="26"/>
        <end position="40"/>
    </location>
</feature>
<feature type="compositionally biased region" description="Polar residues" evidence="1">
    <location>
        <begin position="356"/>
        <end position="369"/>
    </location>
</feature>
<evidence type="ECO:0000313" key="3">
    <source>
        <dbReference type="EMBL" id="OAO91896.1"/>
    </source>
</evidence>
<feature type="region of interest" description="Disordered" evidence="1">
    <location>
        <begin position="1"/>
        <end position="47"/>
    </location>
</feature>
<name>A0A178UDD6_ARATH</name>
<evidence type="ECO:0000313" key="4">
    <source>
        <dbReference type="Proteomes" id="UP000078284"/>
    </source>
</evidence>
<dbReference type="InterPro" id="IPR005607">
    <property type="entry name" value="BSD_dom"/>
</dbReference>
<sequence length="436" mass="48488">MAWLARSIANSLKLDEEDEDDDKHLNQQQPSESVSDSQSPRGVKEDISELTKTLRTQFWGVASFLSQPSSSPDLQERNQTPDHPEEDEDLIAGIKNDFAEIGGRFRTGISKLSGNLPVSEFTKIASTFLKLSSEDVDPKDYDVIGVTEELVAFAKDLAMHPETWLDFPLPDDDDSFDDFELADAQYEHALAVERLAPSLASLRIELCPEYMTENCFWRIYFVLVHPKLSKDHALLLSTPQVLEARSMLSQELQKQNKLPVEAGSIEANTVIVEPLTVPPYEPSPETAAVKIVNPVESSDVETDKHPIESKEIQIVDKSVIEETSTSTASSSRFINVQVDDEEADDADDWLNDEETSSVSAIGGRSTTNHPFGGDEEDVSFSDLEEDDDNEGDVKVSYKNVTNSGSDSSDTKSPDWVQLKEVKEKKKSNDWLDVDAV</sequence>
<feature type="region of interest" description="Disordered" evidence="1">
    <location>
        <begin position="65"/>
        <end position="87"/>
    </location>
</feature>
<feature type="compositionally biased region" description="Polar residues" evidence="1">
    <location>
        <begin position="398"/>
        <end position="407"/>
    </location>
</feature>
<evidence type="ECO:0000256" key="1">
    <source>
        <dbReference type="SAM" id="MobiDB-lite"/>
    </source>
</evidence>
<dbReference type="ExpressionAtlas" id="A0A178UDD6">
    <property type="expression patterns" value="baseline and differential"/>
</dbReference>